<protein>
    <recommendedName>
        <fullName evidence="5">CASTOR/POLLUX/SYM8 ion channel conserved domain-containing protein</fullName>
    </recommendedName>
</protein>
<dbReference type="InterPro" id="IPR044849">
    <property type="entry name" value="CASTOR/POLLUX/SYM8-like"/>
</dbReference>
<evidence type="ECO:0000313" key="7">
    <source>
        <dbReference type="Proteomes" id="UP000541444"/>
    </source>
</evidence>
<accession>A0A7J7M0D4</accession>
<keyword evidence="2" id="KW-0812">Transmembrane</keyword>
<gene>
    <name evidence="6" type="ORF">GIB67_025544</name>
</gene>
<dbReference type="GO" id="GO:0016020">
    <property type="term" value="C:membrane"/>
    <property type="evidence" value="ECO:0007669"/>
    <property type="project" value="UniProtKB-SubCell"/>
</dbReference>
<dbReference type="Proteomes" id="UP000541444">
    <property type="component" value="Unassembled WGS sequence"/>
</dbReference>
<sequence length="143" mass="16324">METTRDLSYWKRVENLVAEIVDTKLGKQITRIKPSLTYIAAEEVMSLVTAQVAENGELNEVWKDILDAEGDEIYVKGINHYMKEGENPSFFELSERANLRREVAIGYVKNKKKVINPNPKLEPLCLRMTDSLIVISELEGEPL</sequence>
<keyword evidence="3" id="KW-1133">Transmembrane helix</keyword>
<comment type="subcellular location">
    <subcellularLocation>
        <location evidence="1">Membrane</location>
        <topology evidence="1">Multi-pass membrane protein</topology>
    </subcellularLocation>
</comment>
<dbReference type="Pfam" id="PF06241">
    <property type="entry name" value="Castor_Poll_mid"/>
    <property type="match status" value="1"/>
</dbReference>
<keyword evidence="7" id="KW-1185">Reference proteome</keyword>
<dbReference type="AlphaFoldDB" id="A0A7J7M0D4"/>
<evidence type="ECO:0000256" key="4">
    <source>
        <dbReference type="ARBA" id="ARBA00023136"/>
    </source>
</evidence>
<dbReference type="EMBL" id="JACGCM010001848">
    <property type="protein sequence ID" value="KAF6148325.1"/>
    <property type="molecule type" value="Genomic_DNA"/>
</dbReference>
<organism evidence="6 7">
    <name type="scientific">Kingdonia uniflora</name>
    <dbReference type="NCBI Taxonomy" id="39325"/>
    <lineage>
        <taxon>Eukaryota</taxon>
        <taxon>Viridiplantae</taxon>
        <taxon>Streptophyta</taxon>
        <taxon>Embryophyta</taxon>
        <taxon>Tracheophyta</taxon>
        <taxon>Spermatophyta</taxon>
        <taxon>Magnoliopsida</taxon>
        <taxon>Ranunculales</taxon>
        <taxon>Circaeasteraceae</taxon>
        <taxon>Kingdonia</taxon>
    </lineage>
</organism>
<dbReference type="PANTHER" id="PTHR31563:SF13">
    <property type="entry name" value="ION CHANNEL POLLUX-LIKE 1-RELATED"/>
    <property type="match status" value="1"/>
</dbReference>
<dbReference type="PANTHER" id="PTHR31563">
    <property type="entry name" value="ION CHANNEL POLLUX-RELATED"/>
    <property type="match status" value="1"/>
</dbReference>
<feature type="domain" description="CASTOR/POLLUX/SYM8 ion channel conserved" evidence="5">
    <location>
        <begin position="42"/>
        <end position="139"/>
    </location>
</feature>
<reference evidence="6 7" key="1">
    <citation type="journal article" date="2020" name="IScience">
        <title>Genome Sequencing of the Endangered Kingdonia uniflora (Circaeasteraceae, Ranunculales) Reveals Potential Mechanisms of Evolutionary Specialization.</title>
        <authorList>
            <person name="Sun Y."/>
            <person name="Deng T."/>
            <person name="Zhang A."/>
            <person name="Moore M.J."/>
            <person name="Landis J.B."/>
            <person name="Lin N."/>
            <person name="Zhang H."/>
            <person name="Zhang X."/>
            <person name="Huang J."/>
            <person name="Zhang X."/>
            <person name="Sun H."/>
            <person name="Wang H."/>
        </authorList>
    </citation>
    <scope>NUCLEOTIDE SEQUENCE [LARGE SCALE GENOMIC DNA]</scope>
    <source>
        <strain evidence="6">TB1705</strain>
        <tissue evidence="6">Leaf</tissue>
    </source>
</reference>
<evidence type="ECO:0000256" key="2">
    <source>
        <dbReference type="ARBA" id="ARBA00022692"/>
    </source>
</evidence>
<keyword evidence="4" id="KW-0472">Membrane</keyword>
<name>A0A7J7M0D4_9MAGN</name>
<dbReference type="OrthoDB" id="1923901at2759"/>
<evidence type="ECO:0000313" key="6">
    <source>
        <dbReference type="EMBL" id="KAF6148325.1"/>
    </source>
</evidence>
<dbReference type="GO" id="GO:0006811">
    <property type="term" value="P:monoatomic ion transport"/>
    <property type="evidence" value="ECO:0007669"/>
    <property type="project" value="InterPro"/>
</dbReference>
<dbReference type="InterPro" id="IPR010420">
    <property type="entry name" value="CASTOR/POLLUX/SYM8_dom"/>
</dbReference>
<evidence type="ECO:0000256" key="1">
    <source>
        <dbReference type="ARBA" id="ARBA00004141"/>
    </source>
</evidence>
<evidence type="ECO:0000259" key="5">
    <source>
        <dbReference type="Pfam" id="PF06241"/>
    </source>
</evidence>
<proteinExistence type="predicted"/>
<evidence type="ECO:0000256" key="3">
    <source>
        <dbReference type="ARBA" id="ARBA00022989"/>
    </source>
</evidence>
<comment type="caution">
    <text evidence="6">The sequence shown here is derived from an EMBL/GenBank/DDBJ whole genome shotgun (WGS) entry which is preliminary data.</text>
</comment>